<keyword evidence="2" id="KW-1185">Reference proteome</keyword>
<dbReference type="InterPro" id="IPR005493">
    <property type="entry name" value="RraA/RraA-like"/>
</dbReference>
<dbReference type="Pfam" id="PF03737">
    <property type="entry name" value="RraA-like"/>
    <property type="match status" value="1"/>
</dbReference>
<protein>
    <recommendedName>
        <fullName evidence="3">Acyl transferase</fullName>
    </recommendedName>
</protein>
<dbReference type="OrthoDB" id="8912551at2"/>
<proteinExistence type="predicted"/>
<dbReference type="EMBL" id="NHRY01000258">
    <property type="protein sequence ID" value="PPQ27460.1"/>
    <property type="molecule type" value="Genomic_DNA"/>
</dbReference>
<reference evidence="1 2" key="1">
    <citation type="journal article" date="2018" name="Arch. Microbiol.">
        <title>New insights into the metabolic potential of the phototrophic purple bacterium Rhodopila globiformis DSM 161(T) from its draft genome sequence and evidence for a vanadium-dependent nitrogenase.</title>
        <authorList>
            <person name="Imhoff J.F."/>
            <person name="Rahn T."/>
            <person name="Kunzel S."/>
            <person name="Neulinger S.C."/>
        </authorList>
    </citation>
    <scope>NUCLEOTIDE SEQUENCE [LARGE SCALE GENOMIC DNA]</scope>
    <source>
        <strain evidence="1 2">DSM 161</strain>
    </source>
</reference>
<accession>A0A2S6MYN0</accession>
<gene>
    <name evidence="1" type="ORF">CCS01_27300</name>
</gene>
<evidence type="ECO:0008006" key="3">
    <source>
        <dbReference type="Google" id="ProtNLM"/>
    </source>
</evidence>
<dbReference type="SUPFAM" id="SSF89562">
    <property type="entry name" value="RraA-like"/>
    <property type="match status" value="1"/>
</dbReference>
<organism evidence="1 2">
    <name type="scientific">Rhodopila globiformis</name>
    <name type="common">Rhodopseudomonas globiformis</name>
    <dbReference type="NCBI Taxonomy" id="1071"/>
    <lineage>
        <taxon>Bacteria</taxon>
        <taxon>Pseudomonadati</taxon>
        <taxon>Pseudomonadota</taxon>
        <taxon>Alphaproteobacteria</taxon>
        <taxon>Acetobacterales</taxon>
        <taxon>Acetobacteraceae</taxon>
        <taxon>Rhodopila</taxon>
    </lineage>
</organism>
<dbReference type="AlphaFoldDB" id="A0A2S6MYN0"/>
<dbReference type="InterPro" id="IPR036704">
    <property type="entry name" value="RraA/RraA-like_sf"/>
</dbReference>
<sequence>MVIASAPGSTAASGNAGGSPRLRACSCPHLAATSWPGRVCRRFRQQGGNAVAERPFTQADLDALAQWDTPTICNGLEIIVPERRAIGFTVEPMFCIDPKAKPIVGVARVGIIRAKEPPRGKVVDRADWYDYVARTDFPTIAIIQDIDDRIGYGAYWGEVQSNIHKALGCLGCVTNGSFRDMEMWAPGFQMIGGRVGPSHAHVHMVDFGRPVNIFGMQVGHDDVIHADYHGAVVVPADAVRKLPAAIDLVSRREKVILDVCRAPGFTPAKLREALKRAGEIH</sequence>
<comment type="caution">
    <text evidence="1">The sequence shown here is derived from an EMBL/GenBank/DDBJ whole genome shotgun (WGS) entry which is preliminary data.</text>
</comment>
<name>A0A2S6MYN0_RHOGL</name>
<evidence type="ECO:0000313" key="1">
    <source>
        <dbReference type="EMBL" id="PPQ27460.1"/>
    </source>
</evidence>
<dbReference type="Proteomes" id="UP000239724">
    <property type="component" value="Unassembled WGS sequence"/>
</dbReference>
<dbReference type="Gene3D" id="3.50.30.40">
    <property type="entry name" value="Ribonuclease E inhibitor RraA/RraA-like"/>
    <property type="match status" value="1"/>
</dbReference>
<evidence type="ECO:0000313" key="2">
    <source>
        <dbReference type="Proteomes" id="UP000239724"/>
    </source>
</evidence>